<dbReference type="SUPFAM" id="SSF49695">
    <property type="entry name" value="gamma-Crystallin-like"/>
    <property type="match status" value="1"/>
</dbReference>
<dbReference type="PROSITE" id="PS51762">
    <property type="entry name" value="GH16_2"/>
    <property type="match status" value="1"/>
</dbReference>
<dbReference type="GO" id="GO:0005975">
    <property type="term" value="P:carbohydrate metabolic process"/>
    <property type="evidence" value="ECO:0007669"/>
    <property type="project" value="InterPro"/>
</dbReference>
<dbReference type="PANTHER" id="PTHR10963">
    <property type="entry name" value="GLYCOSYL HYDROLASE-RELATED"/>
    <property type="match status" value="1"/>
</dbReference>
<reference evidence="9 10" key="1">
    <citation type="submission" date="2019-06" db="EMBL/GenBank/DDBJ databases">
        <title>Whole genome sequence for Cellvibrionaceae sp. R142.</title>
        <authorList>
            <person name="Wang G."/>
        </authorList>
    </citation>
    <scope>NUCLEOTIDE SEQUENCE [LARGE SCALE GENOMIC DNA]</scope>
    <source>
        <strain evidence="9 10">R142</strain>
    </source>
</reference>
<accession>A0A545SLV5</accession>
<dbReference type="Pfam" id="PF00722">
    <property type="entry name" value="Glyco_hydro_16"/>
    <property type="match status" value="1"/>
</dbReference>
<evidence type="ECO:0000259" key="8">
    <source>
        <dbReference type="PROSITE" id="PS51762"/>
    </source>
</evidence>
<keyword evidence="10" id="KW-1185">Reference proteome</keyword>
<comment type="caution">
    <text evidence="9">The sequence shown here is derived from an EMBL/GenBank/DDBJ whole genome shotgun (WGS) entry which is preliminary data.</text>
</comment>
<keyword evidence="9" id="KW-0378">Hydrolase</keyword>
<dbReference type="PROSITE" id="PS51175">
    <property type="entry name" value="CBM6"/>
    <property type="match status" value="1"/>
</dbReference>
<dbReference type="PROSITE" id="PS50915">
    <property type="entry name" value="CRYSTALLIN_BETA_GAMMA"/>
    <property type="match status" value="1"/>
</dbReference>
<evidence type="ECO:0000256" key="3">
    <source>
        <dbReference type="ARBA" id="ARBA00022729"/>
    </source>
</evidence>
<dbReference type="InterPro" id="IPR006584">
    <property type="entry name" value="Cellulose-bd_IV"/>
</dbReference>
<comment type="similarity">
    <text evidence="1">Belongs to the glycosyl hydrolase 16 family.</text>
</comment>
<dbReference type="EMBL" id="VHSG01000046">
    <property type="protein sequence ID" value="TQV65959.1"/>
    <property type="molecule type" value="Genomic_DNA"/>
</dbReference>
<feature type="domain" description="Beta/gamma crystallin 'Greek key'" evidence="6">
    <location>
        <begin position="173"/>
        <end position="217"/>
    </location>
</feature>
<dbReference type="SUPFAM" id="SSF49785">
    <property type="entry name" value="Galactose-binding domain-like"/>
    <property type="match status" value="1"/>
</dbReference>
<dbReference type="Proteomes" id="UP000319732">
    <property type="component" value="Unassembled WGS sequence"/>
</dbReference>
<dbReference type="Pfam" id="PF03422">
    <property type="entry name" value="CBM_6"/>
    <property type="match status" value="1"/>
</dbReference>
<dbReference type="AlphaFoldDB" id="A0A545SLV5"/>
<dbReference type="SUPFAM" id="SSF49899">
    <property type="entry name" value="Concanavalin A-like lectins/glucanases"/>
    <property type="match status" value="1"/>
</dbReference>
<dbReference type="Gene3D" id="2.60.120.260">
    <property type="entry name" value="Galactose-binding domain-like"/>
    <property type="match status" value="1"/>
</dbReference>
<dbReference type="RefSeq" id="WP_142930229.1">
    <property type="nucleotide sequence ID" value="NZ_ML660121.1"/>
</dbReference>
<evidence type="ECO:0000256" key="1">
    <source>
        <dbReference type="ARBA" id="ARBA00006865"/>
    </source>
</evidence>
<dbReference type="Gene3D" id="2.60.20.10">
    <property type="entry name" value="Crystallins"/>
    <property type="match status" value="1"/>
</dbReference>
<keyword evidence="3 5" id="KW-0732">Signal</keyword>
<dbReference type="SMART" id="SM00606">
    <property type="entry name" value="CBD_IV"/>
    <property type="match status" value="1"/>
</dbReference>
<evidence type="ECO:0000259" key="7">
    <source>
        <dbReference type="PROSITE" id="PS51175"/>
    </source>
</evidence>
<dbReference type="InterPro" id="IPR011024">
    <property type="entry name" value="G_crystallin-like"/>
</dbReference>
<dbReference type="InterPro" id="IPR013320">
    <property type="entry name" value="ConA-like_dom_sf"/>
</dbReference>
<sequence length="503" mass="54014">MKFIKALFLRTAPALVLLSASYASQAAVIQAEDYSAFYDTTPGNAGGAYRGDAVDIEATSDSGGGYNVGWIEATEWLAYNGINFPTTGSYTIKLRVASPNSGTSASVDLNGGSLVLGTVNIPNTGGWQNWQTVTLNATVNAGTYNLGVYAATSGWNLNWIEVTSNGGGGGGGGVATVYQHCNYTGWSVSVGAGSYTLGALRGLGFVDNDASSIRVAPGYEAVLFEHDNFQGASLVRTGNDDCLVNEGFNDKFTSMIVRPTSGGGGGGATWSDEFDFIDFNTWTFETGGGGWGNNELQYYTNGNNASIQYDGAAGSNVLVIEARREGGYNCWYGACQYTSTRMISRGKKEFGFGRIEARIRMTQTQGGWPAFWMLGSNFGTVGWPACGEIDIMEHINNDGSIHGTMHWQDHNNNYANYGGSTGANVTGYHVYAVERDANEIRWYLDGNLYHVANIAGGINGTSEFQNTFFLLLNFAVGGNWPGSPNGSSQFPQRMYVDYVRYYQ</sequence>
<proteinExistence type="inferred from homology"/>
<evidence type="ECO:0000259" key="6">
    <source>
        <dbReference type="PROSITE" id="PS50915"/>
    </source>
</evidence>
<evidence type="ECO:0000256" key="2">
    <source>
        <dbReference type="ARBA" id="ARBA00009646"/>
    </source>
</evidence>
<dbReference type="PANTHER" id="PTHR10963:SF55">
    <property type="entry name" value="GLYCOSIDE HYDROLASE FAMILY 16 PROTEIN"/>
    <property type="match status" value="1"/>
</dbReference>
<dbReference type="CDD" id="cd08023">
    <property type="entry name" value="GH16_laminarinase_like"/>
    <property type="match status" value="1"/>
</dbReference>
<dbReference type="InterPro" id="IPR000757">
    <property type="entry name" value="Beta-glucanase-like"/>
</dbReference>
<dbReference type="OrthoDB" id="9809583at2"/>
<keyword evidence="4" id="KW-0677">Repeat</keyword>
<dbReference type="Gene3D" id="2.60.120.200">
    <property type="match status" value="1"/>
</dbReference>
<dbReference type="InterPro" id="IPR008979">
    <property type="entry name" value="Galactose-bd-like_sf"/>
</dbReference>
<feature type="signal peptide" evidence="5">
    <location>
        <begin position="1"/>
        <end position="26"/>
    </location>
</feature>
<dbReference type="InterPro" id="IPR001064">
    <property type="entry name" value="Beta/gamma_crystallin"/>
</dbReference>
<evidence type="ECO:0000256" key="4">
    <source>
        <dbReference type="ARBA" id="ARBA00022737"/>
    </source>
</evidence>
<dbReference type="InterPro" id="IPR050546">
    <property type="entry name" value="Glycosyl_Hydrlase_16"/>
</dbReference>
<dbReference type="GO" id="GO:0030246">
    <property type="term" value="F:carbohydrate binding"/>
    <property type="evidence" value="ECO:0007669"/>
    <property type="project" value="InterPro"/>
</dbReference>
<protein>
    <submittedName>
        <fullName evidence="9">Family 16 glycosylhydrolase</fullName>
    </submittedName>
</protein>
<feature type="domain" description="GH16" evidence="8">
    <location>
        <begin position="246"/>
        <end position="503"/>
    </location>
</feature>
<dbReference type="SMART" id="SM00247">
    <property type="entry name" value="XTALbg"/>
    <property type="match status" value="1"/>
</dbReference>
<feature type="chain" id="PRO_5022122425" evidence="5">
    <location>
        <begin position="27"/>
        <end position="503"/>
    </location>
</feature>
<feature type="domain" description="CBM6" evidence="7">
    <location>
        <begin position="27"/>
        <end position="163"/>
    </location>
</feature>
<evidence type="ECO:0000313" key="10">
    <source>
        <dbReference type="Proteomes" id="UP000319732"/>
    </source>
</evidence>
<dbReference type="CDD" id="cd04080">
    <property type="entry name" value="CBM6_cellulase-like"/>
    <property type="match status" value="1"/>
</dbReference>
<dbReference type="GO" id="GO:0004553">
    <property type="term" value="F:hydrolase activity, hydrolyzing O-glycosyl compounds"/>
    <property type="evidence" value="ECO:0007669"/>
    <property type="project" value="InterPro"/>
</dbReference>
<gene>
    <name evidence="9" type="ORF">FKG94_27820</name>
</gene>
<dbReference type="InterPro" id="IPR005084">
    <property type="entry name" value="CBM6"/>
</dbReference>
<comment type="similarity">
    <text evidence="2">Belongs to the beta/gamma-crystallin family.</text>
</comment>
<evidence type="ECO:0000256" key="5">
    <source>
        <dbReference type="SAM" id="SignalP"/>
    </source>
</evidence>
<organism evidence="9 10">
    <name type="scientific">Exilibacterium tricleocarpae</name>
    <dbReference type="NCBI Taxonomy" id="2591008"/>
    <lineage>
        <taxon>Bacteria</taxon>
        <taxon>Pseudomonadati</taxon>
        <taxon>Pseudomonadota</taxon>
        <taxon>Gammaproteobacteria</taxon>
        <taxon>Cellvibrionales</taxon>
        <taxon>Cellvibrionaceae</taxon>
        <taxon>Exilibacterium</taxon>
    </lineage>
</organism>
<evidence type="ECO:0000313" key="9">
    <source>
        <dbReference type="EMBL" id="TQV65959.1"/>
    </source>
</evidence>
<name>A0A545SLV5_9GAMM</name>